<accession>A0A177TSH8</accession>
<evidence type="ECO:0000256" key="1">
    <source>
        <dbReference type="SAM" id="MobiDB-lite"/>
    </source>
</evidence>
<reference evidence="2" key="1">
    <citation type="submission" date="2016-04" db="EMBL/GenBank/DDBJ databases">
        <authorList>
            <person name="Nguyen H.D."/>
            <person name="Samba Siva P."/>
            <person name="Cullis J."/>
            <person name="Levesque C.A."/>
            <person name="Hambleton S."/>
        </authorList>
    </citation>
    <scope>NUCLEOTIDE SEQUENCE</scope>
    <source>
        <strain evidence="2">DAOMC 236416</strain>
    </source>
</reference>
<organism evidence="2 3">
    <name type="scientific">Tilletia indica</name>
    <dbReference type="NCBI Taxonomy" id="43049"/>
    <lineage>
        <taxon>Eukaryota</taxon>
        <taxon>Fungi</taxon>
        <taxon>Dikarya</taxon>
        <taxon>Basidiomycota</taxon>
        <taxon>Ustilaginomycotina</taxon>
        <taxon>Exobasidiomycetes</taxon>
        <taxon>Tilletiales</taxon>
        <taxon>Tilletiaceae</taxon>
        <taxon>Tilletia</taxon>
    </lineage>
</organism>
<dbReference type="Proteomes" id="UP000077521">
    <property type="component" value="Unassembled WGS sequence"/>
</dbReference>
<proteinExistence type="predicted"/>
<keyword evidence="3" id="KW-1185">Reference proteome</keyword>
<sequence length="112" mass="11839">MASLNQTESTPNTGSNTAQTAESLSNTTYPAPVGDAKNFPLTAKEAPLSGIIPSKDVPFKDQVAGHAKYYAGLVTRNDQEIQQGAAIVRGDAVPVPKHSKSDKNDEAKSEQQ</sequence>
<dbReference type="EMBL" id="LWDF02000028">
    <property type="protein sequence ID" value="KAE8259716.1"/>
    <property type="molecule type" value="Genomic_DNA"/>
</dbReference>
<comment type="caution">
    <text evidence="2">The sequence shown here is derived from an EMBL/GenBank/DDBJ whole genome shotgun (WGS) entry which is preliminary data.</text>
</comment>
<dbReference type="AlphaFoldDB" id="A0A177TSH8"/>
<reference evidence="2" key="2">
    <citation type="journal article" date="2019" name="IMA Fungus">
        <title>Genome sequencing and comparison of five Tilletia species to identify candidate genes for the detection of regulated species infecting wheat.</title>
        <authorList>
            <person name="Nguyen H.D.T."/>
            <person name="Sultana T."/>
            <person name="Kesanakurti P."/>
            <person name="Hambleton S."/>
        </authorList>
    </citation>
    <scope>NUCLEOTIDE SEQUENCE</scope>
    <source>
        <strain evidence="2">DAOMC 236416</strain>
    </source>
</reference>
<evidence type="ECO:0000313" key="3">
    <source>
        <dbReference type="Proteomes" id="UP000077521"/>
    </source>
</evidence>
<gene>
    <name evidence="2" type="ORF">A4X13_0g827</name>
</gene>
<feature type="region of interest" description="Disordered" evidence="1">
    <location>
        <begin position="89"/>
        <end position="112"/>
    </location>
</feature>
<name>A0A177TSH8_9BASI</name>
<evidence type="ECO:0000313" key="2">
    <source>
        <dbReference type="EMBL" id="KAE8259716.1"/>
    </source>
</evidence>
<protein>
    <submittedName>
        <fullName evidence="2">Uncharacterized protein</fullName>
    </submittedName>
</protein>
<feature type="compositionally biased region" description="Basic and acidic residues" evidence="1">
    <location>
        <begin position="99"/>
        <end position="112"/>
    </location>
</feature>
<feature type="compositionally biased region" description="Polar residues" evidence="1">
    <location>
        <begin position="1"/>
        <end position="29"/>
    </location>
</feature>
<feature type="region of interest" description="Disordered" evidence="1">
    <location>
        <begin position="1"/>
        <end position="39"/>
    </location>
</feature>